<dbReference type="SUPFAM" id="SSF48452">
    <property type="entry name" value="TPR-like"/>
    <property type="match status" value="1"/>
</dbReference>
<dbReference type="SUPFAM" id="SSF56935">
    <property type="entry name" value="Porins"/>
    <property type="match status" value="1"/>
</dbReference>
<dbReference type="InterPro" id="IPR011990">
    <property type="entry name" value="TPR-like_helical_dom_sf"/>
</dbReference>
<proteinExistence type="predicted"/>
<dbReference type="Gene3D" id="1.25.40.10">
    <property type="entry name" value="Tetratricopeptide repeat domain"/>
    <property type="match status" value="1"/>
</dbReference>
<dbReference type="EMBL" id="JACJFM010000002">
    <property type="protein sequence ID" value="MBB1485535.1"/>
    <property type="molecule type" value="Genomic_DNA"/>
</dbReference>
<protein>
    <submittedName>
        <fullName evidence="2">DUF560 domain-containing protein</fullName>
    </submittedName>
</protein>
<dbReference type="RefSeq" id="WP_182807305.1">
    <property type="nucleotide sequence ID" value="NZ_JACJFM010000002.1"/>
</dbReference>
<dbReference type="Proteomes" id="UP000565262">
    <property type="component" value="Unassembled WGS sequence"/>
</dbReference>
<dbReference type="AlphaFoldDB" id="A0A839IK34"/>
<evidence type="ECO:0000259" key="1">
    <source>
        <dbReference type="Pfam" id="PF04575"/>
    </source>
</evidence>
<feature type="domain" description="Surface lipoprotein assembly modifier C-terminal" evidence="1">
    <location>
        <begin position="158"/>
        <end position="294"/>
    </location>
</feature>
<gene>
    <name evidence="2" type="ORF">H4O21_02780</name>
</gene>
<name>A0A839IK34_9GAMM</name>
<sequence length="441" mass="49899">MDHHIKNALACITLLGSTLVLADSDSQLRIKQLKTLTEQGKSAEAYQMAAEWLQELEGDPLFDFYFGIAAVDSGYAGEGTMALERVLIVHPENDRVRLEYARGMYLLEDNETAKKEFSQVLEKNPPESVAIKIRRYLALIEKREQLYKTTSKLYAEAILGHDSNLNSAPEDQLNRVELTEESLGKGDHYIQIKAGGSITKPLDKQHSLFARAGANQKRYHSEKSFNNSSLDVTGGWRYKLDRDDRFQLMASAQNYRTDGDTFRNMFSVSGDWSHNLSNTLAISGYITASRFLYPDSSISWRDSVQLSGGGNLYTTLPVWHSPILFANAFSGLETPDDVTTVSKASVEKHFWGGSLGLQLPVTDANIATAALIYQDAQYQGRDWLYGVRRHDKYEALNLSWRYQFNKQLNFNLNASFINNDSSIELYTYDRDVVSFGVKYEY</sequence>
<organism evidence="2 3">
    <name type="scientific">Oceanospirillum sediminis</name>
    <dbReference type="NCBI Taxonomy" id="2760088"/>
    <lineage>
        <taxon>Bacteria</taxon>
        <taxon>Pseudomonadati</taxon>
        <taxon>Pseudomonadota</taxon>
        <taxon>Gammaproteobacteria</taxon>
        <taxon>Oceanospirillales</taxon>
        <taxon>Oceanospirillaceae</taxon>
        <taxon>Oceanospirillum</taxon>
    </lineage>
</organism>
<dbReference type="InterPro" id="IPR007655">
    <property type="entry name" value="Slam_C"/>
</dbReference>
<reference evidence="2 3" key="1">
    <citation type="submission" date="2020-08" db="EMBL/GenBank/DDBJ databases">
        <title>Oceanospirillum sp. nov. isolated from marine sediment.</title>
        <authorList>
            <person name="Ji X."/>
        </authorList>
    </citation>
    <scope>NUCLEOTIDE SEQUENCE [LARGE SCALE GENOMIC DNA]</scope>
    <source>
        <strain evidence="2 3">D5</strain>
    </source>
</reference>
<evidence type="ECO:0000313" key="3">
    <source>
        <dbReference type="Proteomes" id="UP000565262"/>
    </source>
</evidence>
<dbReference type="Pfam" id="PF04575">
    <property type="entry name" value="SlipAM"/>
    <property type="match status" value="1"/>
</dbReference>
<accession>A0A839IK34</accession>
<evidence type="ECO:0000313" key="2">
    <source>
        <dbReference type="EMBL" id="MBB1485535.1"/>
    </source>
</evidence>
<keyword evidence="3" id="KW-1185">Reference proteome</keyword>
<comment type="caution">
    <text evidence="2">The sequence shown here is derived from an EMBL/GenBank/DDBJ whole genome shotgun (WGS) entry which is preliminary data.</text>
</comment>